<evidence type="ECO:0000313" key="4">
    <source>
        <dbReference type="EMBL" id="EEC10616.1"/>
    </source>
</evidence>
<feature type="region of interest" description="Disordered" evidence="1">
    <location>
        <begin position="1"/>
        <end position="21"/>
    </location>
</feature>
<evidence type="ECO:0000256" key="2">
    <source>
        <dbReference type="SAM" id="SignalP"/>
    </source>
</evidence>
<sequence length="238" mass="25403">MARLSINGHAPTSPPSSGPTTSTSMLLAVLVVAAALGSTEPLRWPFGGQSNKDGFVITAPGVKLDNSTAGESNATGPDRGDRCQCVGADCGCCIHMSVPRIGLNDTGCVNVTYNSAQYALSFTVSLGDSIVFNRTISGKDPPRMCFSAPQIERLARLCLHFYNMSYSRDRVSGCLRMEAMVLGEVVASYQLGCFDLADVRTRIRDALAGMRPFRPQLDATDFVQSNRVSNSPGVANVR</sequence>
<reference evidence="5" key="2">
    <citation type="submission" date="2020-05" db="UniProtKB">
        <authorList>
            <consortium name="EnsemblMetazoa"/>
        </authorList>
    </citation>
    <scope>IDENTIFICATION</scope>
    <source>
        <strain evidence="5">wikel</strain>
    </source>
</reference>
<dbReference type="PaxDb" id="6945-B7PVJ4"/>
<organism>
    <name type="scientific">Ixodes scapularis</name>
    <name type="common">Black-legged tick</name>
    <name type="synonym">Deer tick</name>
    <dbReference type="NCBI Taxonomy" id="6945"/>
    <lineage>
        <taxon>Eukaryota</taxon>
        <taxon>Metazoa</taxon>
        <taxon>Ecdysozoa</taxon>
        <taxon>Arthropoda</taxon>
        <taxon>Chelicerata</taxon>
        <taxon>Arachnida</taxon>
        <taxon>Acari</taxon>
        <taxon>Parasitiformes</taxon>
        <taxon>Ixodida</taxon>
        <taxon>Ixodoidea</taxon>
        <taxon>Ixodidae</taxon>
        <taxon>Ixodinae</taxon>
        <taxon>Ixodes</taxon>
    </lineage>
</organism>
<dbReference type="PANTHER" id="PTHR36299">
    <property type="entry name" value="AGAP008005-PA"/>
    <property type="match status" value="1"/>
</dbReference>
<dbReference type="AlphaFoldDB" id="B7PVJ4"/>
<gene>
    <name evidence="4" type="ORF">IscW_ISCW006908</name>
</gene>
<evidence type="ECO:0000256" key="1">
    <source>
        <dbReference type="SAM" id="MobiDB-lite"/>
    </source>
</evidence>
<feature type="chain" id="PRO_5014568143" description="DUF4773 domain-containing protein" evidence="2">
    <location>
        <begin position="42"/>
        <end position="238"/>
    </location>
</feature>
<dbReference type="EnsemblMetazoa" id="ISCW006908-RA">
    <property type="protein sequence ID" value="ISCW006908-PA"/>
    <property type="gene ID" value="ISCW006908"/>
</dbReference>
<proteinExistence type="predicted"/>
<dbReference type="EMBL" id="ABJB010311590">
    <property type="status" value="NOT_ANNOTATED_CDS"/>
    <property type="molecule type" value="Genomic_DNA"/>
</dbReference>
<evidence type="ECO:0000313" key="5">
    <source>
        <dbReference type="EnsemblMetazoa" id="ISCW006908-PA"/>
    </source>
</evidence>
<keyword evidence="2" id="KW-0732">Signal</keyword>
<dbReference type="OrthoDB" id="5952164at2759"/>
<dbReference type="VEuPathDB" id="VectorBase:ISCI006908"/>
<dbReference type="Pfam" id="PF15998">
    <property type="entry name" value="DUF4773"/>
    <property type="match status" value="1"/>
</dbReference>
<dbReference type="EMBL" id="ABJB010661407">
    <property type="status" value="NOT_ANNOTATED_CDS"/>
    <property type="molecule type" value="Genomic_DNA"/>
</dbReference>
<dbReference type="HOGENOM" id="CLU_1166984_0_0_1"/>
<dbReference type="VEuPathDB" id="VectorBase:ISCW006908"/>
<dbReference type="EMBL" id="ABJB010493053">
    <property type="status" value="NOT_ANNOTATED_CDS"/>
    <property type="molecule type" value="Genomic_DNA"/>
</dbReference>
<dbReference type="InParanoid" id="B7PVJ4"/>
<dbReference type="VEuPathDB" id="VectorBase:ISCP_026495"/>
<evidence type="ECO:0000313" key="6">
    <source>
        <dbReference type="Proteomes" id="UP000001555"/>
    </source>
</evidence>
<evidence type="ECO:0000259" key="3">
    <source>
        <dbReference type="Pfam" id="PF15998"/>
    </source>
</evidence>
<keyword evidence="6" id="KW-1185">Reference proteome</keyword>
<dbReference type="InterPro" id="IPR031941">
    <property type="entry name" value="DUF4773"/>
</dbReference>
<dbReference type="Proteomes" id="UP000001555">
    <property type="component" value="Unassembled WGS sequence"/>
</dbReference>
<dbReference type="EMBL" id="ABJB010873911">
    <property type="status" value="NOT_ANNOTATED_CDS"/>
    <property type="molecule type" value="Genomic_DNA"/>
</dbReference>
<accession>B7PVJ4</accession>
<protein>
    <recommendedName>
        <fullName evidence="3">DUF4773 domain-containing protein</fullName>
    </recommendedName>
</protein>
<dbReference type="EMBL" id="DS800129">
    <property type="protein sequence ID" value="EEC10616.1"/>
    <property type="molecule type" value="Genomic_DNA"/>
</dbReference>
<feature type="domain" description="DUF4773" evidence="3">
    <location>
        <begin position="83"/>
        <end position="197"/>
    </location>
</feature>
<dbReference type="PANTHER" id="PTHR36299:SF2">
    <property type="entry name" value="DUF4773 DOMAIN-CONTAINING PROTEIN"/>
    <property type="match status" value="1"/>
</dbReference>
<reference evidence="4 6" key="1">
    <citation type="submission" date="2008-03" db="EMBL/GenBank/DDBJ databases">
        <title>Annotation of Ixodes scapularis.</title>
        <authorList>
            <consortium name="Ixodes scapularis Genome Project Consortium"/>
            <person name="Caler E."/>
            <person name="Hannick L.I."/>
            <person name="Bidwell S."/>
            <person name="Joardar V."/>
            <person name="Thiagarajan M."/>
            <person name="Amedeo P."/>
            <person name="Galinsky K.J."/>
            <person name="Schobel S."/>
            <person name="Inman J."/>
            <person name="Hostetler J."/>
            <person name="Miller J."/>
            <person name="Hammond M."/>
            <person name="Megy K."/>
            <person name="Lawson D."/>
            <person name="Kodira C."/>
            <person name="Sutton G."/>
            <person name="Meyer J."/>
            <person name="Hill C.A."/>
            <person name="Birren B."/>
            <person name="Nene V."/>
            <person name="Collins F."/>
            <person name="Alarcon-Chaidez F."/>
            <person name="Wikel S."/>
            <person name="Strausberg R."/>
        </authorList>
    </citation>
    <scope>NUCLEOTIDE SEQUENCE [LARGE SCALE GENOMIC DNA]</scope>
    <source>
        <strain evidence="6">Wikel</strain>
        <strain evidence="4">Wikel colony</strain>
    </source>
</reference>
<name>B7PVJ4_IXOSC</name>
<feature type="signal peptide" evidence="2">
    <location>
        <begin position="1"/>
        <end position="41"/>
    </location>
</feature>
<dbReference type="EMBL" id="ABJB010298598">
    <property type="status" value="NOT_ANNOTATED_CDS"/>
    <property type="molecule type" value="Genomic_DNA"/>
</dbReference>